<dbReference type="Pfam" id="PF13535">
    <property type="entry name" value="ATP-grasp_4"/>
    <property type="match status" value="1"/>
</dbReference>
<dbReference type="InterPro" id="IPR052032">
    <property type="entry name" value="ATP-dep_AA_Ligase"/>
</dbReference>
<keyword evidence="3 4" id="KW-0067">ATP-binding</keyword>
<keyword evidence="1" id="KW-0436">Ligase</keyword>
<dbReference type="EMBL" id="CADIKF010000007">
    <property type="protein sequence ID" value="CAB3751838.1"/>
    <property type="molecule type" value="Genomic_DNA"/>
</dbReference>
<dbReference type="PANTHER" id="PTHR43585">
    <property type="entry name" value="FUMIPYRROLE BIOSYNTHESIS PROTEIN C"/>
    <property type="match status" value="1"/>
</dbReference>
<protein>
    <recommendedName>
        <fullName evidence="5">ATP-grasp domain-containing protein</fullName>
    </recommendedName>
</protein>
<accession>A0A6J5DC56</accession>
<reference evidence="6 7" key="1">
    <citation type="submission" date="2020-04" db="EMBL/GenBank/DDBJ databases">
        <authorList>
            <person name="De Canck E."/>
        </authorList>
    </citation>
    <scope>NUCLEOTIDE SEQUENCE [LARGE SCALE GENOMIC DNA]</scope>
    <source>
        <strain evidence="6 7">LMG 29739</strain>
    </source>
</reference>
<dbReference type="AlphaFoldDB" id="A0A6J5DC56"/>
<evidence type="ECO:0000259" key="5">
    <source>
        <dbReference type="PROSITE" id="PS50975"/>
    </source>
</evidence>
<proteinExistence type="predicted"/>
<dbReference type="GO" id="GO:0005524">
    <property type="term" value="F:ATP binding"/>
    <property type="evidence" value="ECO:0007669"/>
    <property type="project" value="UniProtKB-UniRule"/>
</dbReference>
<dbReference type="SUPFAM" id="SSF56059">
    <property type="entry name" value="Glutathione synthetase ATP-binding domain-like"/>
    <property type="match status" value="1"/>
</dbReference>
<dbReference type="RefSeq" id="WP_175110134.1">
    <property type="nucleotide sequence ID" value="NZ_CADIKF010000007.1"/>
</dbReference>
<name>A0A6J5DC56_9BURK</name>
<evidence type="ECO:0000256" key="3">
    <source>
        <dbReference type="ARBA" id="ARBA00022840"/>
    </source>
</evidence>
<keyword evidence="7" id="KW-1185">Reference proteome</keyword>
<sequence>MTSIVIVEPASSGVALAHAAARLGIEAHVVSAYHDDSEVSSALEAVASSVTKVDTYCAAAVADFSRKMGAKAIVPGFEYVVGVAADAASRLGLPHLEPDVAELVRDKYRCRMHLAAAGLAVPGFARLTHADDVAVAAEHVGFPAVLKPTDGCGSLRVVRIDSRAQLQQEIEYVARGNVTDMGRTIGKTMLLEQYLNGPEYSIEGCVGRHGAHVLAVTEKLLGPEPYFVEMGHTVEAGLAADVRARLVAYIEDVVDRIGLTLGVFHAEARLTREGPVLIEIAARLGGDRIYRLVELSKSISLPEVMIRSHLGDDDPIQGDIGRLPTRVSGVRFIAPHESGCLTGLACLDELRALPGCEEAEIYGRTGEPVQALTDFRGRVGHVLFAAPDRETLERRLAEAACLLGSRTASLAS</sequence>
<keyword evidence="2 4" id="KW-0547">Nucleotide-binding</keyword>
<evidence type="ECO:0000313" key="7">
    <source>
        <dbReference type="Proteomes" id="UP000494329"/>
    </source>
</evidence>
<dbReference type="Gene3D" id="3.30.470.20">
    <property type="entry name" value="ATP-grasp fold, B domain"/>
    <property type="match status" value="1"/>
</dbReference>
<evidence type="ECO:0000256" key="4">
    <source>
        <dbReference type="PROSITE-ProRule" id="PRU00409"/>
    </source>
</evidence>
<evidence type="ECO:0000256" key="2">
    <source>
        <dbReference type="ARBA" id="ARBA00022741"/>
    </source>
</evidence>
<dbReference type="Pfam" id="PF18603">
    <property type="entry name" value="LAL_C2"/>
    <property type="match status" value="1"/>
</dbReference>
<organism evidence="6 7">
    <name type="scientific">Paraburkholderia solisilvae</name>
    <dbReference type="NCBI Taxonomy" id="624376"/>
    <lineage>
        <taxon>Bacteria</taxon>
        <taxon>Pseudomonadati</taxon>
        <taxon>Pseudomonadota</taxon>
        <taxon>Betaproteobacteria</taxon>
        <taxon>Burkholderiales</taxon>
        <taxon>Burkholderiaceae</taxon>
        <taxon>Paraburkholderia</taxon>
    </lineage>
</organism>
<dbReference type="GO" id="GO:0016874">
    <property type="term" value="F:ligase activity"/>
    <property type="evidence" value="ECO:0007669"/>
    <property type="project" value="UniProtKB-KW"/>
</dbReference>
<dbReference type="GO" id="GO:0046872">
    <property type="term" value="F:metal ion binding"/>
    <property type="evidence" value="ECO:0007669"/>
    <property type="project" value="InterPro"/>
</dbReference>
<evidence type="ECO:0000256" key="1">
    <source>
        <dbReference type="ARBA" id="ARBA00022598"/>
    </source>
</evidence>
<feature type="domain" description="ATP-grasp" evidence="5">
    <location>
        <begin position="111"/>
        <end position="310"/>
    </location>
</feature>
<dbReference type="Gene3D" id="3.40.50.20">
    <property type="match status" value="1"/>
</dbReference>
<gene>
    <name evidence="6" type="ORF">LMG29739_01394</name>
</gene>
<dbReference type="PROSITE" id="PS50975">
    <property type="entry name" value="ATP_GRASP"/>
    <property type="match status" value="1"/>
</dbReference>
<dbReference type="InterPro" id="IPR040570">
    <property type="entry name" value="LAL_C2"/>
</dbReference>
<dbReference type="Proteomes" id="UP000494329">
    <property type="component" value="Unassembled WGS sequence"/>
</dbReference>
<dbReference type="PANTHER" id="PTHR43585:SF2">
    <property type="entry name" value="ATP-GRASP ENZYME FSQD"/>
    <property type="match status" value="1"/>
</dbReference>
<dbReference type="InterPro" id="IPR011761">
    <property type="entry name" value="ATP-grasp"/>
</dbReference>
<evidence type="ECO:0000313" key="6">
    <source>
        <dbReference type="EMBL" id="CAB3751838.1"/>
    </source>
</evidence>